<comment type="catalytic activity">
    <reaction evidence="15">
        <text>Preferential cleavage: (Ac)2-L-Lys-D-Ala-|-D-Ala. Also transpeptidation of peptidyl-alanyl moieties that are N-acyl substituents of D-alanine.</text>
        <dbReference type="EC" id="3.4.16.4"/>
    </reaction>
</comment>
<keyword evidence="17" id="KW-1133">Transmembrane helix</keyword>
<evidence type="ECO:0000256" key="6">
    <source>
        <dbReference type="ARBA" id="ARBA00022670"/>
    </source>
</evidence>
<dbReference type="InterPro" id="IPR036950">
    <property type="entry name" value="PBP_transglycosylase"/>
</dbReference>
<keyword evidence="9" id="KW-0378">Hydrolase</keyword>
<comment type="similarity">
    <text evidence="3">In the N-terminal section; belongs to the glycosyltransferase 51 family.</text>
</comment>
<evidence type="ECO:0000256" key="16">
    <source>
        <dbReference type="ARBA" id="ARBA00049902"/>
    </source>
</evidence>
<comment type="caution">
    <text evidence="20">The sequence shown here is derived from an EMBL/GenBank/DDBJ whole genome shotgun (WGS) entry which is preliminary data.</text>
</comment>
<evidence type="ECO:0000256" key="15">
    <source>
        <dbReference type="ARBA" id="ARBA00034000"/>
    </source>
</evidence>
<organism evidence="20 21">
    <name type="scientific">Pontibacillus yanchengensis</name>
    <dbReference type="NCBI Taxonomy" id="462910"/>
    <lineage>
        <taxon>Bacteria</taxon>
        <taxon>Bacillati</taxon>
        <taxon>Bacillota</taxon>
        <taxon>Bacilli</taxon>
        <taxon>Bacillales</taxon>
        <taxon>Bacillaceae</taxon>
        <taxon>Pontibacillus</taxon>
    </lineage>
</organism>
<dbReference type="GO" id="GO:0009252">
    <property type="term" value="P:peptidoglycan biosynthetic process"/>
    <property type="evidence" value="ECO:0007669"/>
    <property type="project" value="UniProtKB-KW"/>
</dbReference>
<evidence type="ECO:0000256" key="12">
    <source>
        <dbReference type="ARBA" id="ARBA00023136"/>
    </source>
</evidence>
<dbReference type="GO" id="GO:0006508">
    <property type="term" value="P:proteolysis"/>
    <property type="evidence" value="ECO:0007669"/>
    <property type="project" value="UniProtKB-KW"/>
</dbReference>
<evidence type="ECO:0000256" key="1">
    <source>
        <dbReference type="ARBA" id="ARBA00004236"/>
    </source>
</evidence>
<keyword evidence="10" id="KW-0133">Cell shape</keyword>
<evidence type="ECO:0000256" key="4">
    <source>
        <dbReference type="ARBA" id="ARBA00022475"/>
    </source>
</evidence>
<dbReference type="InterPro" id="IPR050396">
    <property type="entry name" value="Glycosyltr_51/Transpeptidase"/>
</dbReference>
<keyword evidence="14" id="KW-0961">Cell wall biogenesis/degradation</keyword>
<dbReference type="SUPFAM" id="SSF56601">
    <property type="entry name" value="beta-lactamase/transpeptidase-like"/>
    <property type="match status" value="1"/>
</dbReference>
<sequence length="690" mass="78114">MDRILSTFKRTGPWRWITIGVISVTGLSLSTIAGVLLYCYLLGAPPLKNEQNTIFYDHDAQVIGVEHGSENRYWIELDEMPLEFIQATIATEDRRFYEHFGFDLKRIAAAIYHDIQSMSKAQGASTITQQYARNLYLSHEKTWTRKIKEALYAVRLEMFYEKDEILEGYLNTIYYGHGAYGIEAASRYYFQKDAHELNLAESALLAAIPKGPSYYSPYVHMENAKRRQHLILENLQKTDYITEQQKTEALQASLELAPQEEQHQQQVAPYFQDVVMNEAEQLLQLDEESIRSGGYHVFTSLDVDLQQELEKTVEETIPTSTDLQIGAMSMDPQTGDILAMVGGRDYEKSSYNRAVQAKRMPGSTFKPFLYYAALENGYTPATTLMSKPTYFELEDGNVYEPSNYNGYYAYEPITLAQAIALSDNVYAVKTNVFLGEETLVETAHRMGISSSLPAVPSLALGTASVSVQEMVGAYSLFANGGKEVSPHTIQRITDSYGHTVYERNHNPGKQIIDEDHAFVMAHLMTGMFDESLNDYMKVTGSSITDKLSRPFAGKSGTTQTDSWMIGFSPEVTTGIWTGYDQNKPIDKVKEHQYAKDIWADFMENTHKDLPYAQFTPTDGVVGVYIDPDSGQLATPYCTHHRLAYFIEGTEPSSYCELHLPIDENGERRTPEEVDKQKNKSGLKNWLDIMF</sequence>
<keyword evidence="5" id="KW-0121">Carboxypeptidase</keyword>
<gene>
    <name evidence="20" type="ORF">GLW05_19225</name>
</gene>
<evidence type="ECO:0000256" key="8">
    <source>
        <dbReference type="ARBA" id="ARBA00022679"/>
    </source>
</evidence>
<dbReference type="InterPro" id="IPR023346">
    <property type="entry name" value="Lysozyme-like_dom_sf"/>
</dbReference>
<evidence type="ECO:0000256" key="2">
    <source>
        <dbReference type="ARBA" id="ARBA00007090"/>
    </source>
</evidence>
<dbReference type="Proteomes" id="UP000468638">
    <property type="component" value="Unassembled WGS sequence"/>
</dbReference>
<evidence type="ECO:0000256" key="11">
    <source>
        <dbReference type="ARBA" id="ARBA00022984"/>
    </source>
</evidence>
<dbReference type="GO" id="GO:0008360">
    <property type="term" value="P:regulation of cell shape"/>
    <property type="evidence" value="ECO:0007669"/>
    <property type="project" value="UniProtKB-KW"/>
</dbReference>
<dbReference type="PANTHER" id="PTHR32282:SF11">
    <property type="entry name" value="PENICILLIN-BINDING PROTEIN 1B"/>
    <property type="match status" value="1"/>
</dbReference>
<dbReference type="RefSeq" id="WP_160849353.1">
    <property type="nucleotide sequence ID" value="NZ_WMEQ01000020.1"/>
</dbReference>
<keyword evidence="17" id="KW-0812">Transmembrane</keyword>
<evidence type="ECO:0000256" key="13">
    <source>
        <dbReference type="ARBA" id="ARBA00023268"/>
    </source>
</evidence>
<dbReference type="NCBIfam" id="TIGR02074">
    <property type="entry name" value="PBP_1a_fam"/>
    <property type="match status" value="1"/>
</dbReference>
<dbReference type="Pfam" id="PF00912">
    <property type="entry name" value="Transgly"/>
    <property type="match status" value="1"/>
</dbReference>
<evidence type="ECO:0000256" key="9">
    <source>
        <dbReference type="ARBA" id="ARBA00022801"/>
    </source>
</evidence>
<dbReference type="Gene3D" id="3.40.710.10">
    <property type="entry name" value="DD-peptidase/beta-lactamase superfamily"/>
    <property type="match status" value="1"/>
</dbReference>
<dbReference type="InterPro" id="IPR001264">
    <property type="entry name" value="Glyco_trans_51"/>
</dbReference>
<keyword evidence="7" id="KW-0328">Glycosyltransferase</keyword>
<keyword evidence="11" id="KW-0573">Peptidoglycan synthesis</keyword>
<keyword evidence="6" id="KW-0645">Protease</keyword>
<dbReference type="PANTHER" id="PTHR32282">
    <property type="entry name" value="BINDING PROTEIN TRANSPEPTIDASE, PUTATIVE-RELATED"/>
    <property type="match status" value="1"/>
</dbReference>
<dbReference type="InterPro" id="IPR001460">
    <property type="entry name" value="PCN-bd_Tpept"/>
</dbReference>
<dbReference type="OrthoDB" id="9766909at2"/>
<evidence type="ECO:0000256" key="5">
    <source>
        <dbReference type="ARBA" id="ARBA00022645"/>
    </source>
</evidence>
<evidence type="ECO:0000259" key="18">
    <source>
        <dbReference type="Pfam" id="PF00905"/>
    </source>
</evidence>
<feature type="domain" description="Penicillin-binding protein transpeptidase" evidence="18">
    <location>
        <begin position="326"/>
        <end position="570"/>
    </location>
</feature>
<dbReference type="Gene3D" id="1.10.3810.10">
    <property type="entry name" value="Biosynthetic peptidoglycan transglycosylase-like"/>
    <property type="match status" value="1"/>
</dbReference>
<comment type="similarity">
    <text evidence="2">In the C-terminal section; belongs to the transpeptidase family.</text>
</comment>
<evidence type="ECO:0000256" key="14">
    <source>
        <dbReference type="ARBA" id="ARBA00023316"/>
    </source>
</evidence>
<dbReference type="GO" id="GO:0008658">
    <property type="term" value="F:penicillin binding"/>
    <property type="evidence" value="ECO:0007669"/>
    <property type="project" value="InterPro"/>
</dbReference>
<dbReference type="Pfam" id="PF00905">
    <property type="entry name" value="Transpeptidase"/>
    <property type="match status" value="1"/>
</dbReference>
<evidence type="ECO:0000313" key="20">
    <source>
        <dbReference type="EMBL" id="MYL35714.1"/>
    </source>
</evidence>
<feature type="transmembrane region" description="Helical" evidence="17">
    <location>
        <begin position="21"/>
        <end position="43"/>
    </location>
</feature>
<evidence type="ECO:0000256" key="7">
    <source>
        <dbReference type="ARBA" id="ARBA00022676"/>
    </source>
</evidence>
<comment type="catalytic activity">
    <reaction evidence="16">
        <text>[GlcNAc-(1-&gt;4)-Mur2Ac(oyl-L-Ala-gamma-D-Glu-L-Lys-D-Ala-D-Ala)](n)-di-trans,octa-cis-undecaprenyl diphosphate + beta-D-GlcNAc-(1-&gt;4)-Mur2Ac(oyl-L-Ala-gamma-D-Glu-L-Lys-D-Ala-D-Ala)-di-trans,octa-cis-undecaprenyl diphosphate = [GlcNAc-(1-&gt;4)-Mur2Ac(oyl-L-Ala-gamma-D-Glu-L-Lys-D-Ala-D-Ala)](n+1)-di-trans,octa-cis-undecaprenyl diphosphate + di-trans,octa-cis-undecaprenyl diphosphate + H(+)</text>
        <dbReference type="Rhea" id="RHEA:23708"/>
        <dbReference type="Rhea" id="RHEA-COMP:9602"/>
        <dbReference type="Rhea" id="RHEA-COMP:9603"/>
        <dbReference type="ChEBI" id="CHEBI:15378"/>
        <dbReference type="ChEBI" id="CHEBI:58405"/>
        <dbReference type="ChEBI" id="CHEBI:60033"/>
        <dbReference type="ChEBI" id="CHEBI:78435"/>
        <dbReference type="EC" id="2.4.99.28"/>
    </reaction>
</comment>
<evidence type="ECO:0000313" key="21">
    <source>
        <dbReference type="Proteomes" id="UP000468638"/>
    </source>
</evidence>
<keyword evidence="13" id="KW-0511">Multifunctional enzyme</keyword>
<proteinExistence type="inferred from homology"/>
<protein>
    <submittedName>
        <fullName evidence="20">PBP1A family penicillin-binding protein</fullName>
    </submittedName>
</protein>
<dbReference type="EMBL" id="WMEQ01000020">
    <property type="protein sequence ID" value="MYL35714.1"/>
    <property type="molecule type" value="Genomic_DNA"/>
</dbReference>
<dbReference type="SUPFAM" id="SSF53955">
    <property type="entry name" value="Lysozyme-like"/>
    <property type="match status" value="1"/>
</dbReference>
<dbReference type="GO" id="GO:0030288">
    <property type="term" value="C:outer membrane-bounded periplasmic space"/>
    <property type="evidence" value="ECO:0007669"/>
    <property type="project" value="TreeGrafter"/>
</dbReference>
<accession>A0A6I5A5Z2</accession>
<dbReference type="GO" id="GO:0009002">
    <property type="term" value="F:serine-type D-Ala-D-Ala carboxypeptidase activity"/>
    <property type="evidence" value="ECO:0007669"/>
    <property type="project" value="UniProtKB-EC"/>
</dbReference>
<feature type="domain" description="Glycosyl transferase family 51" evidence="19">
    <location>
        <begin position="66"/>
        <end position="235"/>
    </location>
</feature>
<dbReference type="InterPro" id="IPR012338">
    <property type="entry name" value="Beta-lactam/transpept-like"/>
</dbReference>
<keyword evidence="12 17" id="KW-0472">Membrane</keyword>
<comment type="subcellular location">
    <subcellularLocation>
        <location evidence="1">Cell membrane</location>
    </subcellularLocation>
</comment>
<name>A0A6I5A5Z2_9BACI</name>
<evidence type="ECO:0000256" key="17">
    <source>
        <dbReference type="SAM" id="Phobius"/>
    </source>
</evidence>
<evidence type="ECO:0000256" key="10">
    <source>
        <dbReference type="ARBA" id="ARBA00022960"/>
    </source>
</evidence>
<dbReference type="GO" id="GO:0071555">
    <property type="term" value="P:cell wall organization"/>
    <property type="evidence" value="ECO:0007669"/>
    <property type="project" value="UniProtKB-KW"/>
</dbReference>
<keyword evidence="8" id="KW-0808">Transferase</keyword>
<reference evidence="20 21" key="1">
    <citation type="submission" date="2019-11" db="EMBL/GenBank/DDBJ databases">
        <title>Genome sequences of 17 halophilic strains isolated from different environments.</title>
        <authorList>
            <person name="Furrow R.E."/>
        </authorList>
    </citation>
    <scope>NUCLEOTIDE SEQUENCE [LARGE SCALE GENOMIC DNA]</scope>
    <source>
        <strain evidence="20 21">22514_16_FS</strain>
    </source>
</reference>
<dbReference type="FunFam" id="1.10.3810.10:FF:000001">
    <property type="entry name" value="Penicillin-binding protein 1A"/>
    <property type="match status" value="1"/>
</dbReference>
<evidence type="ECO:0000256" key="3">
    <source>
        <dbReference type="ARBA" id="ARBA00007739"/>
    </source>
</evidence>
<dbReference type="GO" id="GO:0005886">
    <property type="term" value="C:plasma membrane"/>
    <property type="evidence" value="ECO:0007669"/>
    <property type="project" value="UniProtKB-SubCell"/>
</dbReference>
<dbReference type="GO" id="GO:0008955">
    <property type="term" value="F:peptidoglycan glycosyltransferase activity"/>
    <property type="evidence" value="ECO:0007669"/>
    <property type="project" value="UniProtKB-EC"/>
</dbReference>
<evidence type="ECO:0000259" key="19">
    <source>
        <dbReference type="Pfam" id="PF00912"/>
    </source>
</evidence>
<dbReference type="AlphaFoldDB" id="A0A6I5A5Z2"/>
<keyword evidence="4" id="KW-1003">Cell membrane</keyword>